<feature type="transmembrane region" description="Helical" evidence="1">
    <location>
        <begin position="90"/>
        <end position="111"/>
    </location>
</feature>
<organism evidence="2 3">
    <name type="scientific">Cerrena zonata</name>
    <dbReference type="NCBI Taxonomy" id="2478898"/>
    <lineage>
        <taxon>Eukaryota</taxon>
        <taxon>Fungi</taxon>
        <taxon>Dikarya</taxon>
        <taxon>Basidiomycota</taxon>
        <taxon>Agaricomycotina</taxon>
        <taxon>Agaricomycetes</taxon>
        <taxon>Polyporales</taxon>
        <taxon>Cerrenaceae</taxon>
        <taxon>Cerrena</taxon>
    </lineage>
</organism>
<accession>A0AAW0FJI1</accession>
<name>A0AAW0FJI1_9APHY</name>
<keyword evidence="1" id="KW-1133">Transmembrane helix</keyword>
<evidence type="ECO:0000256" key="1">
    <source>
        <dbReference type="SAM" id="Phobius"/>
    </source>
</evidence>
<keyword evidence="3" id="KW-1185">Reference proteome</keyword>
<keyword evidence="1" id="KW-0472">Membrane</keyword>
<evidence type="ECO:0000313" key="2">
    <source>
        <dbReference type="EMBL" id="KAK7679190.1"/>
    </source>
</evidence>
<evidence type="ECO:0000313" key="3">
    <source>
        <dbReference type="Proteomes" id="UP001385951"/>
    </source>
</evidence>
<comment type="caution">
    <text evidence="2">The sequence shown here is derived from an EMBL/GenBank/DDBJ whole genome shotgun (WGS) entry which is preliminary data.</text>
</comment>
<keyword evidence="1" id="KW-0812">Transmembrane</keyword>
<feature type="transmembrane region" description="Helical" evidence="1">
    <location>
        <begin position="55"/>
        <end position="75"/>
    </location>
</feature>
<gene>
    <name evidence="2" type="ORF">QCA50_017768</name>
</gene>
<dbReference type="EMBL" id="JASBNA010000062">
    <property type="protein sequence ID" value="KAK7679190.1"/>
    <property type="molecule type" value="Genomic_DNA"/>
</dbReference>
<sequence>MPGAANALLIESFSPSTVSSLYCLRPPSDKTAFTRHFFCPLSPSTPKRSIPCHPLFISAFMLASKVMCLLEQVLVDRWSSGPYPTYNPPVTILFLPTLIYICMTITIRISWETTLHFY</sequence>
<proteinExistence type="predicted"/>
<dbReference type="AlphaFoldDB" id="A0AAW0FJI1"/>
<protein>
    <submittedName>
        <fullName evidence="2">Uncharacterized protein</fullName>
    </submittedName>
</protein>
<dbReference type="Proteomes" id="UP001385951">
    <property type="component" value="Unassembled WGS sequence"/>
</dbReference>
<reference evidence="2 3" key="1">
    <citation type="submission" date="2022-09" db="EMBL/GenBank/DDBJ databases">
        <authorList>
            <person name="Palmer J.M."/>
        </authorList>
    </citation>
    <scope>NUCLEOTIDE SEQUENCE [LARGE SCALE GENOMIC DNA]</scope>
    <source>
        <strain evidence="2 3">DSM 7382</strain>
    </source>
</reference>